<organism evidence="8 9">
    <name type="scientific">Dactylosporangium salmoneum</name>
    <dbReference type="NCBI Taxonomy" id="53361"/>
    <lineage>
        <taxon>Bacteria</taxon>
        <taxon>Bacillati</taxon>
        <taxon>Actinomycetota</taxon>
        <taxon>Actinomycetes</taxon>
        <taxon>Micromonosporales</taxon>
        <taxon>Micromonosporaceae</taxon>
        <taxon>Dactylosporangium</taxon>
    </lineage>
</organism>
<feature type="transmembrane region" description="Helical" evidence="6">
    <location>
        <begin position="295"/>
        <end position="315"/>
    </location>
</feature>
<evidence type="ECO:0000256" key="2">
    <source>
        <dbReference type="ARBA" id="ARBA00022475"/>
    </source>
</evidence>
<feature type="transmembrane region" description="Helical" evidence="6">
    <location>
        <begin position="239"/>
        <end position="265"/>
    </location>
</feature>
<keyword evidence="4 6" id="KW-1133">Transmembrane helix</keyword>
<comment type="caution">
    <text evidence="8">The sequence shown here is derived from an EMBL/GenBank/DDBJ whole genome shotgun (WGS) entry which is preliminary data.</text>
</comment>
<keyword evidence="5 6" id="KW-0472">Membrane</keyword>
<evidence type="ECO:0000256" key="5">
    <source>
        <dbReference type="ARBA" id="ARBA00023136"/>
    </source>
</evidence>
<evidence type="ECO:0000256" key="6">
    <source>
        <dbReference type="SAM" id="Phobius"/>
    </source>
</evidence>
<comment type="subcellular location">
    <subcellularLocation>
        <location evidence="1">Cell membrane</location>
        <topology evidence="1">Multi-pass membrane protein</topology>
    </subcellularLocation>
</comment>
<gene>
    <name evidence="8" type="ORF">GCM10010170_033150</name>
</gene>
<dbReference type="InterPro" id="IPR003838">
    <property type="entry name" value="ABC3_permease_C"/>
</dbReference>
<feature type="transmembrane region" description="Helical" evidence="6">
    <location>
        <begin position="403"/>
        <end position="424"/>
    </location>
</feature>
<keyword evidence="2" id="KW-1003">Cell membrane</keyword>
<evidence type="ECO:0000256" key="4">
    <source>
        <dbReference type="ARBA" id="ARBA00022989"/>
    </source>
</evidence>
<evidence type="ECO:0000313" key="9">
    <source>
        <dbReference type="Proteomes" id="UP001501444"/>
    </source>
</evidence>
<evidence type="ECO:0000313" key="8">
    <source>
        <dbReference type="EMBL" id="GAA2346428.1"/>
    </source>
</evidence>
<feature type="transmembrane region" description="Helical" evidence="6">
    <location>
        <begin position="200"/>
        <end position="219"/>
    </location>
</feature>
<feature type="transmembrane region" description="Helical" evidence="6">
    <location>
        <begin position="153"/>
        <end position="179"/>
    </location>
</feature>
<evidence type="ECO:0000256" key="1">
    <source>
        <dbReference type="ARBA" id="ARBA00004651"/>
    </source>
</evidence>
<keyword evidence="3 6" id="KW-0812">Transmembrane</keyword>
<feature type="transmembrane region" description="Helical" evidence="6">
    <location>
        <begin position="108"/>
        <end position="133"/>
    </location>
</feature>
<name>A0ABP5T6F8_9ACTN</name>
<evidence type="ECO:0000259" key="7">
    <source>
        <dbReference type="Pfam" id="PF02687"/>
    </source>
</evidence>
<dbReference type="Pfam" id="PF02687">
    <property type="entry name" value="FtsX"/>
    <property type="match status" value="1"/>
</dbReference>
<protein>
    <recommendedName>
        <fullName evidence="7">ABC3 transporter permease C-terminal domain-containing protein</fullName>
    </recommendedName>
</protein>
<evidence type="ECO:0000256" key="3">
    <source>
        <dbReference type="ARBA" id="ARBA00022692"/>
    </source>
</evidence>
<keyword evidence="9" id="KW-1185">Reference proteome</keyword>
<dbReference type="EMBL" id="BAAARV010000025">
    <property type="protein sequence ID" value="GAA2346428.1"/>
    <property type="molecule type" value="Genomic_DNA"/>
</dbReference>
<proteinExistence type="predicted"/>
<feature type="transmembrane region" description="Helical" evidence="6">
    <location>
        <begin position="353"/>
        <end position="374"/>
    </location>
</feature>
<accession>A0ABP5T6F8</accession>
<dbReference type="Proteomes" id="UP001501444">
    <property type="component" value="Unassembled WGS sequence"/>
</dbReference>
<feature type="transmembrane region" description="Helical" evidence="6">
    <location>
        <begin position="475"/>
        <end position="496"/>
    </location>
</feature>
<feature type="transmembrane region" description="Helical" evidence="6">
    <location>
        <begin position="65"/>
        <end position="87"/>
    </location>
</feature>
<feature type="transmembrane region" description="Helical" evidence="6">
    <location>
        <begin position="21"/>
        <end position="45"/>
    </location>
</feature>
<feature type="domain" description="ABC3 transporter permease C-terminal" evidence="7">
    <location>
        <begin position="357"/>
        <end position="496"/>
    </location>
</feature>
<sequence length="509" mass="52903">MRPGGMLRLAFAGTRADRARVAITAFGAATAVLILLCAATVLAVQPDSGRYHSRMFSADTLLSNLAFAMILFTVPALFFVGQCARLGAPARDRRLAAFRLAGASPAQVVWVAAAETGVAASAGALLGTVAFLTGRVLLDDPGPDGTRGLPTDVLPATSAIAGIAIGVPLLATALTIGLLRRVAITPFGLVRASQHRRVRAWPGLLGLVGLLGFTALEAASRTEFVQRGRLGTGETWVRMGAILICTVLLVLGLMLGTAWIGHVAARLLLRLTKRPSALIAARRILADPYDVTRTYVVIQVVMTFGGAAMMLHAWLVTDAAVRGAASRETALRYGGTAWDPAGTAAFRSGVFELVNGVLLGLLGLAAFALLVVLVESGVARRRTLAALVAAGTPRAVLARAQCWHVLIPTLPGIALASLAGMLAMRSFTGTATGGWGRDVCDGTATECADPAFRSAHSVWHDVTLVFPVPLPWADVAALAAAALLVVLTVIGASLLLQRSSTNPSELRAD</sequence>
<reference evidence="9" key="1">
    <citation type="journal article" date="2019" name="Int. J. Syst. Evol. Microbiol.">
        <title>The Global Catalogue of Microorganisms (GCM) 10K type strain sequencing project: providing services to taxonomists for standard genome sequencing and annotation.</title>
        <authorList>
            <consortium name="The Broad Institute Genomics Platform"/>
            <consortium name="The Broad Institute Genome Sequencing Center for Infectious Disease"/>
            <person name="Wu L."/>
            <person name="Ma J."/>
        </authorList>
    </citation>
    <scope>NUCLEOTIDE SEQUENCE [LARGE SCALE GENOMIC DNA]</scope>
    <source>
        <strain evidence="9">JCM 3272</strain>
    </source>
</reference>